<dbReference type="AlphaFoldDB" id="K1T6F1"/>
<feature type="region of interest" description="Disordered" evidence="4">
    <location>
        <begin position="95"/>
        <end position="129"/>
    </location>
</feature>
<evidence type="ECO:0000313" key="6">
    <source>
        <dbReference type="EMBL" id="EKC54976.1"/>
    </source>
</evidence>
<dbReference type="GO" id="GO:0008233">
    <property type="term" value="F:peptidase activity"/>
    <property type="evidence" value="ECO:0007669"/>
    <property type="project" value="UniProtKB-KW"/>
</dbReference>
<protein>
    <submittedName>
        <fullName evidence="6">Phage prohead protease, family</fullName>
    </submittedName>
</protein>
<evidence type="ECO:0000256" key="1">
    <source>
        <dbReference type="ARBA" id="ARBA00022612"/>
    </source>
</evidence>
<proteinExistence type="predicted"/>
<keyword evidence="3" id="KW-0378">Hydrolase</keyword>
<gene>
    <name evidence="6" type="ORF">LEA_15594</name>
</gene>
<dbReference type="EMBL" id="AJWY01010643">
    <property type="protein sequence ID" value="EKC54976.1"/>
    <property type="molecule type" value="Genomic_DNA"/>
</dbReference>
<accession>K1T6F1</accession>
<dbReference type="Pfam" id="PF04586">
    <property type="entry name" value="Peptidase_S78"/>
    <property type="match status" value="1"/>
</dbReference>
<evidence type="ECO:0000256" key="3">
    <source>
        <dbReference type="ARBA" id="ARBA00022801"/>
    </source>
</evidence>
<evidence type="ECO:0000256" key="4">
    <source>
        <dbReference type="SAM" id="MobiDB-lite"/>
    </source>
</evidence>
<feature type="non-terminal residue" evidence="6">
    <location>
        <position position="1"/>
    </location>
</feature>
<keyword evidence="1" id="KW-1188">Viral release from host cell</keyword>
<dbReference type="InterPro" id="IPR054613">
    <property type="entry name" value="Peptidase_S78_dom"/>
</dbReference>
<name>K1T6F1_9ZZZZ</name>
<dbReference type="GO" id="GO:0006508">
    <property type="term" value="P:proteolysis"/>
    <property type="evidence" value="ECO:0007669"/>
    <property type="project" value="UniProtKB-KW"/>
</dbReference>
<sequence length="152" mass="17557">ILGSTETGELQLREDNIGLFASCDVADPEVIEKANKGELRGWSFGFYSCADEWKDADDGMQHRYLKDIDMSEVSILSVTPAYIATSIEQRSDQEKAFERRSYEDESQVVKETAKQEKKEKNDEDEEEKRALISRYKHEVEFLKMKGGQYNEK</sequence>
<keyword evidence="2 6" id="KW-0645">Protease</keyword>
<comment type="caution">
    <text evidence="6">The sequence shown here is derived from an EMBL/GenBank/DDBJ whole genome shotgun (WGS) entry which is preliminary data.</text>
</comment>
<organism evidence="6">
    <name type="scientific">human gut metagenome</name>
    <dbReference type="NCBI Taxonomy" id="408170"/>
    <lineage>
        <taxon>unclassified sequences</taxon>
        <taxon>metagenomes</taxon>
        <taxon>organismal metagenomes</taxon>
    </lineage>
</organism>
<feature type="domain" description="Prohead serine protease" evidence="5">
    <location>
        <begin position="1"/>
        <end position="94"/>
    </location>
</feature>
<reference evidence="6" key="1">
    <citation type="journal article" date="2013" name="Environ. Microbiol.">
        <title>Microbiota from the distal guts of lean and obese adolescents exhibit partial functional redundancy besides clear differences in community structure.</title>
        <authorList>
            <person name="Ferrer M."/>
            <person name="Ruiz A."/>
            <person name="Lanza F."/>
            <person name="Haange S.B."/>
            <person name="Oberbach A."/>
            <person name="Till H."/>
            <person name="Bargiela R."/>
            <person name="Campoy C."/>
            <person name="Segura M.T."/>
            <person name="Richter M."/>
            <person name="von Bergen M."/>
            <person name="Seifert J."/>
            <person name="Suarez A."/>
        </authorList>
    </citation>
    <scope>NUCLEOTIDE SEQUENCE</scope>
</reference>
<evidence type="ECO:0000259" key="5">
    <source>
        <dbReference type="Pfam" id="PF04586"/>
    </source>
</evidence>
<evidence type="ECO:0000256" key="2">
    <source>
        <dbReference type="ARBA" id="ARBA00022670"/>
    </source>
</evidence>